<dbReference type="PROSITE" id="PS50089">
    <property type="entry name" value="ZF_RING_2"/>
    <property type="match status" value="1"/>
</dbReference>
<keyword evidence="10" id="KW-1185">Reference proteome</keyword>
<evidence type="ECO:0000256" key="6">
    <source>
        <dbReference type="PROSITE-ProRule" id="PRU00175"/>
    </source>
</evidence>
<dbReference type="InterPro" id="IPR017907">
    <property type="entry name" value="Znf_RING_CS"/>
</dbReference>
<dbReference type="Pfam" id="PF00400">
    <property type="entry name" value="WD40"/>
    <property type="match status" value="1"/>
</dbReference>
<evidence type="ECO:0000256" key="7">
    <source>
        <dbReference type="PROSITE-ProRule" id="PRU00221"/>
    </source>
</evidence>
<proteinExistence type="predicted"/>
<evidence type="ECO:0000256" key="3">
    <source>
        <dbReference type="ARBA" id="ARBA00022737"/>
    </source>
</evidence>
<dbReference type="InterPro" id="IPR042755">
    <property type="entry name" value="COP1"/>
</dbReference>
<evidence type="ECO:0000256" key="4">
    <source>
        <dbReference type="ARBA" id="ARBA00022771"/>
    </source>
</evidence>
<organism evidence="9 10">
    <name type="scientific">Dimorphilus gyrociliatus</name>
    <dbReference type="NCBI Taxonomy" id="2664684"/>
    <lineage>
        <taxon>Eukaryota</taxon>
        <taxon>Metazoa</taxon>
        <taxon>Spiralia</taxon>
        <taxon>Lophotrochozoa</taxon>
        <taxon>Annelida</taxon>
        <taxon>Polychaeta</taxon>
        <taxon>Polychaeta incertae sedis</taxon>
        <taxon>Dinophilidae</taxon>
        <taxon>Dimorphilus</taxon>
    </lineage>
</organism>
<dbReference type="SUPFAM" id="SSF50978">
    <property type="entry name" value="WD40 repeat-like"/>
    <property type="match status" value="1"/>
</dbReference>
<feature type="repeat" description="WD" evidence="7">
    <location>
        <begin position="439"/>
        <end position="481"/>
    </location>
</feature>
<dbReference type="EMBL" id="CAJFCJ010000009">
    <property type="protein sequence ID" value="CAD5119090.1"/>
    <property type="molecule type" value="Genomic_DNA"/>
</dbReference>
<dbReference type="PROSITE" id="PS00518">
    <property type="entry name" value="ZF_RING_1"/>
    <property type="match status" value="1"/>
</dbReference>
<dbReference type="InterPro" id="IPR015943">
    <property type="entry name" value="WD40/YVTN_repeat-like_dom_sf"/>
</dbReference>
<dbReference type="PANTHER" id="PTHR44080:SF6">
    <property type="entry name" value="CHROMOSOME UNDETERMINED SCAFFOLD_30, WHOLE GENOME SHOTGUN SEQUENCE"/>
    <property type="match status" value="1"/>
</dbReference>
<keyword evidence="4 6" id="KW-0863">Zinc-finger</keyword>
<dbReference type="InterPro" id="IPR001841">
    <property type="entry name" value="Znf_RING"/>
</dbReference>
<dbReference type="OrthoDB" id="273771at2759"/>
<gene>
    <name evidence="9" type="ORF">DGYR_LOCUS7378</name>
</gene>
<comment type="caution">
    <text evidence="9">The sequence shown here is derived from an EMBL/GenBank/DDBJ whole genome shotgun (WGS) entry which is preliminary data.</text>
</comment>
<dbReference type="Gene3D" id="2.130.10.10">
    <property type="entry name" value="YVTN repeat-like/Quinoprotein amine dehydrogenase"/>
    <property type="match status" value="1"/>
</dbReference>
<evidence type="ECO:0000256" key="1">
    <source>
        <dbReference type="ARBA" id="ARBA00022574"/>
    </source>
</evidence>
<evidence type="ECO:0000313" key="10">
    <source>
        <dbReference type="Proteomes" id="UP000549394"/>
    </source>
</evidence>
<keyword evidence="5" id="KW-0862">Zinc</keyword>
<name>A0A7I8VS45_9ANNE</name>
<feature type="domain" description="RING-type" evidence="8">
    <location>
        <begin position="12"/>
        <end position="53"/>
    </location>
</feature>
<dbReference type="InterPro" id="IPR019775">
    <property type="entry name" value="WD40_repeat_CS"/>
</dbReference>
<dbReference type="Proteomes" id="UP000549394">
    <property type="component" value="Unassembled WGS sequence"/>
</dbReference>
<dbReference type="InterPro" id="IPR036322">
    <property type="entry name" value="WD40_repeat_dom_sf"/>
</dbReference>
<dbReference type="Gene3D" id="3.30.40.10">
    <property type="entry name" value="Zinc/RING finger domain, C3HC4 (zinc finger)"/>
    <property type="match status" value="1"/>
</dbReference>
<reference evidence="9 10" key="1">
    <citation type="submission" date="2020-08" db="EMBL/GenBank/DDBJ databases">
        <authorList>
            <person name="Hejnol A."/>
        </authorList>
    </citation>
    <scope>NUCLEOTIDE SEQUENCE [LARGE SCALE GENOMIC DNA]</scope>
</reference>
<dbReference type="SMART" id="SM00320">
    <property type="entry name" value="WD40"/>
    <property type="match status" value="6"/>
</dbReference>
<protein>
    <submittedName>
        <fullName evidence="9">DgyrCDS7735</fullName>
    </submittedName>
</protein>
<evidence type="ECO:0000313" key="9">
    <source>
        <dbReference type="EMBL" id="CAD5119090.1"/>
    </source>
</evidence>
<dbReference type="PROSITE" id="PS50082">
    <property type="entry name" value="WD_REPEATS_2"/>
    <property type="match status" value="1"/>
</dbReference>
<dbReference type="GO" id="GO:0008270">
    <property type="term" value="F:zinc ion binding"/>
    <property type="evidence" value="ECO:0007669"/>
    <property type="project" value="UniProtKB-KW"/>
</dbReference>
<sequence>MASIRDYDQILCIICMSKIQNPLMSRICGHSYCDTCILYQLAEKEVESCPICSKALSERDLVENIHLKDYLKLRQFHVSLRQCSKCHSEGICSFHKLLRNENSFEDDELAKLDCFEKTLNGDTDKLPSFSMIKDELESDKRTCQIDLETVRRAARECNLKLSEEMMEDDEIEESNPMIDRHIEDIEKILLSYGRELPSYFQDLGPKICQISTFSFPNLEEANGNSDVGEVELLKQLDSPPPILKSIPDEEYKSKPEAALKDYVKLCLGHKYMSSKNKLSDSPSIKELEDAYEEKQAEEASLSANKNVRKSDFQKGIERIICAAIRYSSLEQLYKFHGTVNTNTITPSIQTISFNRTGELFIAGGTMRFVRVYEFENMIKSPQNLAPYVNNFDCQHRVFSSCFNPVEDAIFITGNSNGELTWFDSVHCLQKSMDSLVSSSHSQNHAVFSLDWSSCFKNVLASAAADSILKIWDINISKPIVKSIKIKDPINCVHFNPVDYTLLVATDAYSIFTLDFRMLKKESRNFKIYARKIPYAKWIDRSHFCTSSNDGTVRLWHKDHNTPLMKYEDHKLTENFTGFDVKDDLIAVGSEDAKVYIYDKLLSKSILSHEFQFSTTLMQLGGDDIISGSKLNSLIPRSMTWRPRVYHDGRNILAVGTSTGEIQILSPKRTYESEDS</sequence>
<keyword evidence="1 7" id="KW-0853">WD repeat</keyword>
<keyword evidence="2" id="KW-0479">Metal-binding</keyword>
<accession>A0A7I8VS45</accession>
<dbReference type="PANTHER" id="PTHR44080">
    <property type="entry name" value="E3 UBIQUITIN-PROTEIN LIGASE COP1"/>
    <property type="match status" value="1"/>
</dbReference>
<dbReference type="Pfam" id="PF13923">
    <property type="entry name" value="zf-C3HC4_2"/>
    <property type="match status" value="1"/>
</dbReference>
<dbReference type="AlphaFoldDB" id="A0A7I8VS45"/>
<evidence type="ECO:0000256" key="2">
    <source>
        <dbReference type="ARBA" id="ARBA00022723"/>
    </source>
</evidence>
<keyword evidence="3" id="KW-0677">Repeat</keyword>
<dbReference type="PROSITE" id="PS00678">
    <property type="entry name" value="WD_REPEATS_1"/>
    <property type="match status" value="1"/>
</dbReference>
<evidence type="ECO:0000259" key="8">
    <source>
        <dbReference type="PROSITE" id="PS50089"/>
    </source>
</evidence>
<dbReference type="SMART" id="SM00184">
    <property type="entry name" value="RING"/>
    <property type="match status" value="1"/>
</dbReference>
<dbReference type="GO" id="GO:0061630">
    <property type="term" value="F:ubiquitin protein ligase activity"/>
    <property type="evidence" value="ECO:0007669"/>
    <property type="project" value="InterPro"/>
</dbReference>
<dbReference type="InterPro" id="IPR013083">
    <property type="entry name" value="Znf_RING/FYVE/PHD"/>
</dbReference>
<dbReference type="SUPFAM" id="SSF57850">
    <property type="entry name" value="RING/U-box"/>
    <property type="match status" value="1"/>
</dbReference>
<dbReference type="InterPro" id="IPR001680">
    <property type="entry name" value="WD40_rpt"/>
</dbReference>
<evidence type="ECO:0000256" key="5">
    <source>
        <dbReference type="ARBA" id="ARBA00022833"/>
    </source>
</evidence>